<dbReference type="InterPro" id="IPR000595">
    <property type="entry name" value="cNMP-bd_dom"/>
</dbReference>
<proteinExistence type="predicted"/>
<dbReference type="SMART" id="SM00100">
    <property type="entry name" value="cNMP"/>
    <property type="match status" value="1"/>
</dbReference>
<dbReference type="InterPro" id="IPR014710">
    <property type="entry name" value="RmlC-like_jellyroll"/>
</dbReference>
<evidence type="ECO:0000313" key="4">
    <source>
        <dbReference type="Proteomes" id="UP000010793"/>
    </source>
</evidence>
<keyword evidence="4" id="KW-1185">Reference proteome</keyword>
<dbReference type="InterPro" id="IPR018490">
    <property type="entry name" value="cNMP-bd_dom_sf"/>
</dbReference>
<dbReference type="Pfam" id="PF00027">
    <property type="entry name" value="cNMP_binding"/>
    <property type="match status" value="1"/>
</dbReference>
<feature type="domain" description="Cyclic nucleotide-binding" evidence="2">
    <location>
        <begin position="1"/>
        <end position="105"/>
    </location>
</feature>
<evidence type="ECO:0000313" key="3">
    <source>
        <dbReference type="EMBL" id="AGA66175.1"/>
    </source>
</evidence>
<gene>
    <name evidence="3" type="ORF">BPP43_04515</name>
</gene>
<dbReference type="Gene3D" id="2.60.120.10">
    <property type="entry name" value="Jelly Rolls"/>
    <property type="match status" value="1"/>
</dbReference>
<keyword evidence="1" id="KW-0802">TPR repeat</keyword>
<accession>A0A3B6VRI7</accession>
<dbReference type="Gene3D" id="1.25.40.10">
    <property type="entry name" value="Tetratricopeptide repeat domain"/>
    <property type="match status" value="1"/>
</dbReference>
<dbReference type="SUPFAM" id="SSF51206">
    <property type="entry name" value="cAMP-binding domain-like"/>
    <property type="match status" value="1"/>
</dbReference>
<dbReference type="EMBL" id="CP002873">
    <property type="protein sequence ID" value="AGA66175.1"/>
    <property type="molecule type" value="Genomic_DNA"/>
</dbReference>
<dbReference type="Pfam" id="PF13174">
    <property type="entry name" value="TPR_6"/>
    <property type="match status" value="3"/>
</dbReference>
<dbReference type="PROSITE" id="PS50005">
    <property type="entry name" value="TPR"/>
    <property type="match status" value="3"/>
</dbReference>
<dbReference type="SMART" id="SM00028">
    <property type="entry name" value="TPR"/>
    <property type="match status" value="4"/>
</dbReference>
<dbReference type="PROSITE" id="PS50042">
    <property type="entry name" value="CNMP_BINDING_3"/>
    <property type="match status" value="1"/>
</dbReference>
<name>A0A3B6VRI7_BRAPL</name>
<dbReference type="InterPro" id="IPR011990">
    <property type="entry name" value="TPR-like_helical_dom_sf"/>
</dbReference>
<organism evidence="3 4">
    <name type="scientific">Brachyspira pilosicoli P43/6/78</name>
    <dbReference type="NCBI Taxonomy" id="1042417"/>
    <lineage>
        <taxon>Bacteria</taxon>
        <taxon>Pseudomonadati</taxon>
        <taxon>Spirochaetota</taxon>
        <taxon>Spirochaetia</taxon>
        <taxon>Brachyspirales</taxon>
        <taxon>Brachyspiraceae</taxon>
        <taxon>Brachyspira</taxon>
    </lineage>
</organism>
<evidence type="ECO:0000256" key="1">
    <source>
        <dbReference type="PROSITE-ProRule" id="PRU00339"/>
    </source>
</evidence>
<dbReference type="InterPro" id="IPR019734">
    <property type="entry name" value="TPR_rpt"/>
</dbReference>
<feature type="repeat" description="TPR" evidence="1">
    <location>
        <begin position="129"/>
        <end position="162"/>
    </location>
</feature>
<dbReference type="RefSeq" id="WP_014932850.1">
    <property type="nucleotide sequence ID" value="NC_019908.1"/>
</dbReference>
<feature type="repeat" description="TPR" evidence="1">
    <location>
        <begin position="251"/>
        <end position="284"/>
    </location>
</feature>
<evidence type="ECO:0000259" key="2">
    <source>
        <dbReference type="PROSITE" id="PS50042"/>
    </source>
</evidence>
<dbReference type="SUPFAM" id="SSF48452">
    <property type="entry name" value="TPR-like"/>
    <property type="match status" value="1"/>
</dbReference>
<dbReference type="Proteomes" id="UP000010793">
    <property type="component" value="Chromosome"/>
</dbReference>
<sequence length="335" mass="38154">MQTRVYKAGSIVYFAGDNSDRVYILKQGQAQSIFLSEETGHETRELINVGEFFGVKSILGTYPQEDTVQCLTDCVIIILTYSEFESLVSKNKPIIIKMLKVFSNQLRRINRKVGILVENTIDEEGPSPLEGLYNIGEFYFKAKKYKNALYAYKRYIQSADEDSVFYHTVEQRIKECKGLLNITDDSNIAPLEDSTTEEPTIITKPSTSIENSSINNKDYDRALEFYERGDYVNAIKSFNALIKNEDKDVAENSIFYMGKAYYYINKYDNASKVLLSAIKTYPKSKNVKEAILYLGKSFASIGDKNKAKAYYQKVMSIPPMDSLSQEANDSIQKLN</sequence>
<dbReference type="CDD" id="cd00038">
    <property type="entry name" value="CAP_ED"/>
    <property type="match status" value="1"/>
</dbReference>
<dbReference type="AlphaFoldDB" id="A0A3B6VRI7"/>
<feature type="repeat" description="TPR" evidence="1">
    <location>
        <begin position="288"/>
        <end position="321"/>
    </location>
</feature>
<reference evidence="3 4" key="1">
    <citation type="journal article" date="2013" name="Genome Announc.">
        <title>Complete Genome Sequence of the Porcine Strain Brachyspira pilosicoli P43/6/78(T.).</title>
        <authorList>
            <person name="Lin C."/>
            <person name="den Bakker H.C."/>
            <person name="Suzuki H."/>
            <person name="Lefebure T."/>
            <person name="Ponnala L."/>
            <person name="Sun Q."/>
            <person name="Stanhope M.J."/>
            <person name="Wiedmann M."/>
            <person name="Duhamel G.E."/>
        </authorList>
    </citation>
    <scope>NUCLEOTIDE SEQUENCE [LARGE SCALE GENOMIC DNA]</scope>
    <source>
        <strain evidence="3 4">P43/6/78</strain>
    </source>
</reference>
<protein>
    <submittedName>
        <fullName evidence="3">Putative cAMP-binding protein</fullName>
    </submittedName>
</protein>
<dbReference type="KEGG" id="bpip:BPP43_04515"/>